<accession>A0A813SJ53</accession>
<evidence type="ECO:0000313" key="3">
    <source>
        <dbReference type="Proteomes" id="UP000663879"/>
    </source>
</evidence>
<gene>
    <name evidence="2" type="ORF">OXX778_LOCUS6303</name>
</gene>
<comment type="caution">
    <text evidence="2">The sequence shown here is derived from an EMBL/GenBank/DDBJ whole genome shotgun (WGS) entry which is preliminary data.</text>
</comment>
<keyword evidence="1" id="KW-0175">Coiled coil</keyword>
<protein>
    <submittedName>
        <fullName evidence="2">Uncharacterized protein</fullName>
    </submittedName>
</protein>
<dbReference type="AlphaFoldDB" id="A0A813SJ53"/>
<organism evidence="2 3">
    <name type="scientific">Brachionus calyciflorus</name>
    <dbReference type="NCBI Taxonomy" id="104777"/>
    <lineage>
        <taxon>Eukaryota</taxon>
        <taxon>Metazoa</taxon>
        <taxon>Spiralia</taxon>
        <taxon>Gnathifera</taxon>
        <taxon>Rotifera</taxon>
        <taxon>Eurotatoria</taxon>
        <taxon>Monogononta</taxon>
        <taxon>Pseudotrocha</taxon>
        <taxon>Ploima</taxon>
        <taxon>Brachionidae</taxon>
        <taxon>Brachionus</taxon>
    </lineage>
</organism>
<reference evidence="2" key="1">
    <citation type="submission" date="2021-02" db="EMBL/GenBank/DDBJ databases">
        <authorList>
            <person name="Nowell W R."/>
        </authorList>
    </citation>
    <scope>NUCLEOTIDE SEQUENCE</scope>
    <source>
        <strain evidence="2">Ploen Becks lab</strain>
    </source>
</reference>
<name>A0A813SJ53_9BILA</name>
<dbReference type="Proteomes" id="UP000663879">
    <property type="component" value="Unassembled WGS sequence"/>
</dbReference>
<keyword evidence="3" id="KW-1185">Reference proteome</keyword>
<dbReference type="EMBL" id="CAJNOC010000737">
    <property type="protein sequence ID" value="CAF0797751.1"/>
    <property type="molecule type" value="Genomic_DNA"/>
</dbReference>
<evidence type="ECO:0000256" key="1">
    <source>
        <dbReference type="SAM" id="Coils"/>
    </source>
</evidence>
<evidence type="ECO:0000313" key="2">
    <source>
        <dbReference type="EMBL" id="CAF0797751.1"/>
    </source>
</evidence>
<dbReference type="OrthoDB" id="8185397at2759"/>
<proteinExistence type="predicted"/>
<feature type="coiled-coil region" evidence="1">
    <location>
        <begin position="111"/>
        <end position="169"/>
    </location>
</feature>
<sequence length="500" mass="57788">MATVGVGPSGGISKSNLSSLDNPLAHPNLEYYKKPQAQQIYYPQSAQSAKESLGGQFVNPNDYYNDNNQNLEYKSEYSLDAYKKVPENNTNFQENSFQASYQDMYQQSDNYQQFNNQANNLQNYLKRETESIQDFNNDASNKQAYRRALDQQVAEKEILKQNMEKIKIKNEADYLNGYPFGRSNTNNNQNYLNQVSGYQPSFSNNNNNTNNSNYKPYIEEPHLRLNKDNIIEKPNSLVADVPFYDPVKHRTGYHQGYNYDPWGKPGSGAPLIDSSGRKFTKYTGQVWYDTLGLTFDDRSKFYQDKNRPLTLDEQRSEMEAERQRRRTEEANYKGRTGDLATWITDLENKRVNKIINQGAHLNHTNVTREKINLEYARKNNVNLGTKQYHDELGAQLEERNRMNKLYKLKDDVAGIEHTKKWDDWWGKPGGGAPNPDLRRRDLKDTLESPRDARLNNFEGVSLPVGSSSSYKNSNDPLLYAKGTVKSNHRNMYDNLQPMKL</sequence>